<organism evidence="2 3">
    <name type="scientific">Candidatus Gottesmanbacteria bacterium GW2011_GWA2_47_9</name>
    <dbReference type="NCBI Taxonomy" id="1618445"/>
    <lineage>
        <taxon>Bacteria</taxon>
        <taxon>Candidatus Gottesmaniibacteriota</taxon>
    </lineage>
</organism>
<sequence>MSAEGVKARGKRNASDVRVDLPIVRNLIDFSWHEYYDKSVNLFSRQPAFARQPFNIGKLLFLLPLLVVLPVVVWAVLTQRIELRKKAAPAPIICWNKAVEVDGQLQWPDSCKGEPTTTAPIACAQLLVPLTDDEIMQYNDWVAIGKPYIPDCGIPMATPTPDYYSSPTPVALQQECGLCSAPNDCMSGLTCQYVPTPTPSCPNGPDGPCS</sequence>
<dbReference type="EMBL" id="LCOY01000038">
    <property type="protein sequence ID" value="KKU87109.1"/>
    <property type="molecule type" value="Genomic_DNA"/>
</dbReference>
<accession>A0A0G1TZA3</accession>
<proteinExistence type="predicted"/>
<evidence type="ECO:0000256" key="1">
    <source>
        <dbReference type="SAM" id="Phobius"/>
    </source>
</evidence>
<name>A0A0G1TZA3_9BACT</name>
<keyword evidence="1" id="KW-1133">Transmembrane helix</keyword>
<reference evidence="2 3" key="1">
    <citation type="journal article" date="2015" name="Nature">
        <title>rRNA introns, odd ribosomes, and small enigmatic genomes across a large radiation of phyla.</title>
        <authorList>
            <person name="Brown C.T."/>
            <person name="Hug L.A."/>
            <person name="Thomas B.C."/>
            <person name="Sharon I."/>
            <person name="Castelle C.J."/>
            <person name="Singh A."/>
            <person name="Wilkins M.J."/>
            <person name="Williams K.H."/>
            <person name="Banfield J.F."/>
        </authorList>
    </citation>
    <scope>NUCLEOTIDE SEQUENCE [LARGE SCALE GENOMIC DNA]</scope>
</reference>
<keyword evidence="1" id="KW-0812">Transmembrane</keyword>
<feature type="transmembrane region" description="Helical" evidence="1">
    <location>
        <begin position="59"/>
        <end position="77"/>
    </location>
</feature>
<evidence type="ECO:0000313" key="3">
    <source>
        <dbReference type="Proteomes" id="UP000034739"/>
    </source>
</evidence>
<dbReference type="Proteomes" id="UP000034739">
    <property type="component" value="Unassembled WGS sequence"/>
</dbReference>
<keyword evidence="1" id="KW-0472">Membrane</keyword>
<comment type="caution">
    <text evidence="2">The sequence shown here is derived from an EMBL/GenBank/DDBJ whole genome shotgun (WGS) entry which is preliminary data.</text>
</comment>
<protein>
    <submittedName>
        <fullName evidence="2">Uncharacterized protein</fullName>
    </submittedName>
</protein>
<gene>
    <name evidence="2" type="ORF">UY16_C0038G0001</name>
</gene>
<evidence type="ECO:0000313" key="2">
    <source>
        <dbReference type="EMBL" id="KKU87109.1"/>
    </source>
</evidence>
<feature type="non-terminal residue" evidence="2">
    <location>
        <position position="210"/>
    </location>
</feature>
<dbReference type="AlphaFoldDB" id="A0A0G1TZA3"/>